<dbReference type="InterPro" id="IPR019264">
    <property type="entry name" value="DUF2179"/>
</dbReference>
<dbReference type="RefSeq" id="WP_004095106.1">
    <property type="nucleotide sequence ID" value="NZ_AFGF01000076.1"/>
</dbReference>
<gene>
    <name evidence="8" type="ORF">ALO_09549</name>
</gene>
<reference evidence="8 9" key="1">
    <citation type="journal article" date="2011" name="EMBO J.">
        <title>Structural diversity of bacterial flagellar motors.</title>
        <authorList>
            <person name="Chen S."/>
            <person name="Beeby M."/>
            <person name="Murphy G.E."/>
            <person name="Leadbetter J.R."/>
            <person name="Hendrixson D.R."/>
            <person name="Briegel A."/>
            <person name="Li Z."/>
            <person name="Shi J."/>
            <person name="Tocheva E.I."/>
            <person name="Muller A."/>
            <person name="Dobro M.J."/>
            <person name="Jensen G.J."/>
        </authorList>
    </citation>
    <scope>NUCLEOTIDE SEQUENCE [LARGE SCALE GENOMIC DNA]</scope>
    <source>
        <strain evidence="8 9">DSM 6540</strain>
    </source>
</reference>
<dbReference type="Pfam" id="PF02588">
    <property type="entry name" value="YitT_membrane"/>
    <property type="match status" value="1"/>
</dbReference>
<evidence type="ECO:0000313" key="8">
    <source>
        <dbReference type="EMBL" id="EGO64153.1"/>
    </source>
</evidence>
<evidence type="ECO:0000256" key="5">
    <source>
        <dbReference type="ARBA" id="ARBA00023136"/>
    </source>
</evidence>
<evidence type="ECO:0000256" key="2">
    <source>
        <dbReference type="ARBA" id="ARBA00022475"/>
    </source>
</evidence>
<dbReference type="PIRSF" id="PIRSF006483">
    <property type="entry name" value="Membrane_protein_YitT"/>
    <property type="match status" value="1"/>
</dbReference>
<evidence type="ECO:0000313" key="9">
    <source>
        <dbReference type="Proteomes" id="UP000003240"/>
    </source>
</evidence>
<organism evidence="8 9">
    <name type="scientific">Acetonema longum DSM 6540</name>
    <dbReference type="NCBI Taxonomy" id="1009370"/>
    <lineage>
        <taxon>Bacteria</taxon>
        <taxon>Bacillati</taxon>
        <taxon>Bacillota</taxon>
        <taxon>Negativicutes</taxon>
        <taxon>Acetonemataceae</taxon>
        <taxon>Acetonema</taxon>
    </lineage>
</organism>
<keyword evidence="5 6" id="KW-0472">Membrane</keyword>
<evidence type="ECO:0000256" key="3">
    <source>
        <dbReference type="ARBA" id="ARBA00022692"/>
    </source>
</evidence>
<comment type="caution">
    <text evidence="8">The sequence shown here is derived from an EMBL/GenBank/DDBJ whole genome shotgun (WGS) entry which is preliminary data.</text>
</comment>
<dbReference type="Gene3D" id="3.30.70.120">
    <property type="match status" value="1"/>
</dbReference>
<dbReference type="eggNOG" id="COG1284">
    <property type="taxonomic scope" value="Bacteria"/>
</dbReference>
<sequence length="280" mass="30475">MTLTFDIRRFLMIGLGSMISGIGINAFLVPHHMLSGGISGLAMIFYFLFNWPLGMMIAIGNLPLFYAAYRLLDREYLYCSLYGLLVFSLSVDGTRFLANINLADDIMLAAIFGGVISGIGAGLIFRNNGSSGGTDIIAIIAKKYFSLNIGIVVFSINFCIMLIAAFLFGAKPAMYTLISMYVGSSVTDKVIEGFNRKKTVMIISEHSGVIAQSVLSEVGRGATFLNGEGAYTRQDKKVLFIVVTLTQIARIKVIVEKIDPHAFMIVQDAAEVAGKGFSRR</sequence>
<name>F7NIK7_9FIRM</name>
<dbReference type="InterPro" id="IPR051461">
    <property type="entry name" value="UPF0750_membrane"/>
</dbReference>
<keyword evidence="4 6" id="KW-1133">Transmembrane helix</keyword>
<evidence type="ECO:0000256" key="1">
    <source>
        <dbReference type="ARBA" id="ARBA00004651"/>
    </source>
</evidence>
<protein>
    <recommendedName>
        <fullName evidence="7">DUF2179 domain-containing protein</fullName>
    </recommendedName>
</protein>
<accession>F7NIK7</accession>
<keyword evidence="9" id="KW-1185">Reference proteome</keyword>
<feature type="transmembrane region" description="Helical" evidence="6">
    <location>
        <begin position="145"/>
        <end position="167"/>
    </location>
</feature>
<evidence type="ECO:0000256" key="6">
    <source>
        <dbReference type="SAM" id="Phobius"/>
    </source>
</evidence>
<feature type="transmembrane region" description="Helical" evidence="6">
    <location>
        <begin position="106"/>
        <end position="125"/>
    </location>
</feature>
<dbReference type="EMBL" id="AFGF01000076">
    <property type="protein sequence ID" value="EGO64153.1"/>
    <property type="molecule type" value="Genomic_DNA"/>
</dbReference>
<proteinExistence type="predicted"/>
<keyword evidence="2" id="KW-1003">Cell membrane</keyword>
<keyword evidence="3 6" id="KW-0812">Transmembrane</keyword>
<dbReference type="PANTHER" id="PTHR33545">
    <property type="entry name" value="UPF0750 MEMBRANE PROTEIN YITT-RELATED"/>
    <property type="match status" value="1"/>
</dbReference>
<feature type="transmembrane region" description="Helical" evidence="6">
    <location>
        <begin position="43"/>
        <end position="69"/>
    </location>
</feature>
<dbReference type="Pfam" id="PF10035">
    <property type="entry name" value="DUF2179"/>
    <property type="match status" value="1"/>
</dbReference>
<comment type="subcellular location">
    <subcellularLocation>
        <location evidence="1">Cell membrane</location>
        <topology evidence="1">Multi-pass membrane protein</topology>
    </subcellularLocation>
</comment>
<evidence type="ECO:0000256" key="4">
    <source>
        <dbReference type="ARBA" id="ARBA00022989"/>
    </source>
</evidence>
<dbReference type="GO" id="GO:0005886">
    <property type="term" value="C:plasma membrane"/>
    <property type="evidence" value="ECO:0007669"/>
    <property type="project" value="UniProtKB-SubCell"/>
</dbReference>
<evidence type="ECO:0000259" key="7">
    <source>
        <dbReference type="Pfam" id="PF10035"/>
    </source>
</evidence>
<feature type="transmembrane region" description="Helical" evidence="6">
    <location>
        <begin position="76"/>
        <end position="94"/>
    </location>
</feature>
<dbReference type="PANTHER" id="PTHR33545:SF5">
    <property type="entry name" value="UPF0750 MEMBRANE PROTEIN YITT"/>
    <property type="match status" value="1"/>
</dbReference>
<feature type="domain" description="DUF2179" evidence="7">
    <location>
        <begin position="220"/>
        <end position="274"/>
    </location>
</feature>
<dbReference type="CDD" id="cd16380">
    <property type="entry name" value="YitT_C"/>
    <property type="match status" value="1"/>
</dbReference>
<dbReference type="AlphaFoldDB" id="F7NIK7"/>
<dbReference type="Proteomes" id="UP000003240">
    <property type="component" value="Unassembled WGS sequence"/>
</dbReference>
<dbReference type="STRING" id="1009370.ALO_09549"/>
<dbReference type="InterPro" id="IPR003740">
    <property type="entry name" value="YitT"/>
</dbReference>
<dbReference type="InterPro" id="IPR015867">
    <property type="entry name" value="N-reg_PII/ATP_PRibTrfase_C"/>
</dbReference>
<feature type="transmembrane region" description="Helical" evidence="6">
    <location>
        <begin position="12"/>
        <end position="31"/>
    </location>
</feature>